<dbReference type="SUPFAM" id="SSF56672">
    <property type="entry name" value="DNA/RNA polymerases"/>
    <property type="match status" value="1"/>
</dbReference>
<dbReference type="Proteomes" id="UP000717996">
    <property type="component" value="Unassembled WGS sequence"/>
</dbReference>
<reference evidence="16" key="1">
    <citation type="journal article" date="2020" name="Microb. Genom.">
        <title>Genetic diversity of clinical and environmental Mucorales isolates obtained from an investigation of mucormycosis cases among solid organ transplant recipients.</title>
        <authorList>
            <person name="Nguyen M.H."/>
            <person name="Kaul D."/>
            <person name="Muto C."/>
            <person name="Cheng S.J."/>
            <person name="Richter R.A."/>
            <person name="Bruno V.M."/>
            <person name="Liu G."/>
            <person name="Beyhan S."/>
            <person name="Sundermann A.J."/>
            <person name="Mounaud S."/>
            <person name="Pasculle A.W."/>
            <person name="Nierman W.C."/>
            <person name="Driscoll E."/>
            <person name="Cumbie R."/>
            <person name="Clancy C.J."/>
            <person name="Dupont C.L."/>
        </authorList>
    </citation>
    <scope>NUCLEOTIDE SEQUENCE</scope>
    <source>
        <strain evidence="16">GL16</strain>
    </source>
</reference>
<dbReference type="FunFam" id="3.30.70.270:FF:000020">
    <property type="entry name" value="Transposon Tf2-6 polyprotein-like Protein"/>
    <property type="match status" value="1"/>
</dbReference>
<dbReference type="InterPro" id="IPR050951">
    <property type="entry name" value="Retrovirus_Pol_polyprotein"/>
</dbReference>
<feature type="domain" description="Reverse transcriptase" evidence="14">
    <location>
        <begin position="696"/>
        <end position="876"/>
    </location>
</feature>
<evidence type="ECO:0000256" key="10">
    <source>
        <dbReference type="ARBA" id="ARBA00022908"/>
    </source>
</evidence>
<dbReference type="InterPro" id="IPR036875">
    <property type="entry name" value="Znf_CCHC_sf"/>
</dbReference>
<dbReference type="FunFam" id="3.30.420.10:FF:000032">
    <property type="entry name" value="Retrovirus-related Pol polyprotein from transposon 297-like Protein"/>
    <property type="match status" value="1"/>
</dbReference>
<keyword evidence="4" id="KW-0540">Nuclease</keyword>
<organism evidence="16 17">
    <name type="scientific">Rhizopus oryzae</name>
    <name type="common">Mucormycosis agent</name>
    <name type="synonym">Rhizopus arrhizus var. delemar</name>
    <dbReference type="NCBI Taxonomy" id="64495"/>
    <lineage>
        <taxon>Eukaryota</taxon>
        <taxon>Fungi</taxon>
        <taxon>Fungi incertae sedis</taxon>
        <taxon>Mucoromycota</taxon>
        <taxon>Mucoromycotina</taxon>
        <taxon>Mucoromycetes</taxon>
        <taxon>Mucorales</taxon>
        <taxon>Mucorineae</taxon>
        <taxon>Rhizopodaceae</taxon>
        <taxon>Rhizopus</taxon>
    </lineage>
</organism>
<dbReference type="Pfam" id="PF17919">
    <property type="entry name" value="RT_RNaseH_2"/>
    <property type="match status" value="1"/>
</dbReference>
<evidence type="ECO:0000256" key="3">
    <source>
        <dbReference type="ARBA" id="ARBA00022695"/>
    </source>
</evidence>
<gene>
    <name evidence="16" type="ORF">G6F51_007713</name>
</gene>
<dbReference type="GO" id="GO:0004519">
    <property type="term" value="F:endonuclease activity"/>
    <property type="evidence" value="ECO:0007669"/>
    <property type="project" value="UniProtKB-KW"/>
</dbReference>
<evidence type="ECO:0000313" key="17">
    <source>
        <dbReference type="Proteomes" id="UP000717996"/>
    </source>
</evidence>
<keyword evidence="8" id="KW-0460">Magnesium</keyword>
<evidence type="ECO:0000256" key="5">
    <source>
        <dbReference type="ARBA" id="ARBA00022750"/>
    </source>
</evidence>
<dbReference type="InterPro" id="IPR001969">
    <property type="entry name" value="Aspartic_peptidase_AS"/>
</dbReference>
<sequence length="1566" mass="182137">MSNPKRSLSQEQKIFEIEERVYRLLAPELRSKYTLYRKVPTYPREQRQEFGTKTSEYLDTLATQLANNFTLNSNKQPTFEEDTILEDADMSNTYNNNINMQDLAQLIASAVATAINNKPEKERNNVRIPMPSTYNGERNAAVINLWIQEVERYLNFYDVPKTRWISYGVTLLRDRAQKWWNQLSQKNQESTTWEKFKVDLEYTFKPSYSEHAARDRLASVKQARLVAEYVDEFQDILLDLPRVSDDEALDRFVRGLKDDVRIHVMTKDPRSLEEAMRFAIAYDSAKQTGMFIPTNRQDQIPSDPMDLSVLIQQLNAMNMANNGHHQRERVPVRNNRNIICHWCKKSGHVIADCRTRLREVREFEQNRMRQNRGNSRQQFNRQRDYRQYNNNKVYHADLIEFEPSNVDNANKPRSNFTSIDSVNKDSLLELSPYPFDFTLDRGFLMNASLTSSLLPTYTIHINGQPFQALIDSGASANYIHPKLLKVVDSYRPVSNQAVETANGEQSIISGEATCTMEVKGEGKIFINTFKAFVFESKFDVILGTSWLKQVKPKPDWFDSTWTITLIDGSTMTIEPYKKNINDQRKQEDINVVISAKQLNRLAKKNQISECYLVHASIDGTTLNYLNNINETDINWATEFSKEFPEVFKGHISGLPPMRDTQEIIVTRPDAVPVSRPPYKMSPLELNELRKQLDDLLAKGLIEPCASEWSNPVLFVRKPNGDLRMCCDYRMLNKVTLKQKIQLPRIDECLERLHNAKHFTSLDLTNGFHQQRLSEADSAKTAISTRYGQFCWKVVPFGLSNSGPAFQKMMNNVLAEYIDKFVMVYLDDILIFTNGDEQQHKKHVRMVLEKLNEAKLIINKKKCLFNRKELTFLGFNISAQGIKPAPQKVDAIQSWPVPTNVQQIRQFIGLAQHYRRFIPGFAGIAAPLTDLTKGSGPKRRPIIWTEECQKSFDLIKKKMMNAPVLMNPDMAKPFRIECDASDFAIGAVLLQEESKDVWKPLAFESKKLSQAERNYPAQERELLSVLYALRTWRCFIEGNTYQVFTDHLPLKYLRSQSKPTPRLVRWLSEIELYDPEILYKPGVENQVPDLLSRRDGPESRPAEKSIQPRYLYHITAALKSLPLLDQDPIQDWPLHYLSSQDKWPAKIKDELIKKQHHFIIKDGSVYRKEKIPKIEKYEEWRFIPFAKRADLVDNFHVGYGHSGKTTIYNLMKSRVWWPRMKEDIDTWISRCPQCQMATSPDKMAHHAPMKPLEVPPAFSRWHLDFIGELPTTKNGNRWLLMAVDYTTNWPIARALKDATGEEIVKFIYEEIVLRFGCPDEIITDRGANFMSKIVKQYIKKIKSKHNFTSAFHPRTNGKCERLNQTFKKMLIKYVKGEVHSWDEYVDASLFACRIRKHTTTGFSPFFLTYGVDPHIPGDFHRPFMSEFVEQDAELISQDILTRMRALREKRFLAEERLRKQAQIDKARWDSLLKDSTVQTFNIGDYVLMRHESKKGLEFQWMGPYKVLKRNLDFNTYQIQEIAGKTYASWVHTDRLHPIKHDGSSINKPWYIPRMARNTSESDSISTQ</sequence>
<dbReference type="GO" id="GO:0008270">
    <property type="term" value="F:zinc ion binding"/>
    <property type="evidence" value="ECO:0007669"/>
    <property type="project" value="InterPro"/>
</dbReference>
<evidence type="ECO:0000256" key="13">
    <source>
        <dbReference type="SAM" id="MobiDB-lite"/>
    </source>
</evidence>
<dbReference type="Gene3D" id="2.40.70.10">
    <property type="entry name" value="Acid Proteases"/>
    <property type="match status" value="1"/>
</dbReference>
<dbReference type="InterPro" id="IPR012337">
    <property type="entry name" value="RNaseH-like_sf"/>
</dbReference>
<dbReference type="Pfam" id="PF17921">
    <property type="entry name" value="Integrase_H2C2"/>
    <property type="match status" value="1"/>
</dbReference>
<keyword evidence="9" id="KW-0694">RNA-binding</keyword>
<dbReference type="Gene3D" id="1.10.340.70">
    <property type="match status" value="1"/>
</dbReference>
<dbReference type="GO" id="GO:0004190">
    <property type="term" value="F:aspartic-type endopeptidase activity"/>
    <property type="evidence" value="ECO:0007669"/>
    <property type="project" value="UniProtKB-KW"/>
</dbReference>
<keyword evidence="12" id="KW-0511">Multifunctional enzyme</keyword>
<dbReference type="PANTHER" id="PTHR37984:SF5">
    <property type="entry name" value="PROTEIN NYNRIN-LIKE"/>
    <property type="match status" value="1"/>
</dbReference>
<keyword evidence="7" id="KW-0378">Hydrolase</keyword>
<dbReference type="InterPro" id="IPR043502">
    <property type="entry name" value="DNA/RNA_pol_sf"/>
</dbReference>
<dbReference type="InterPro" id="IPR000477">
    <property type="entry name" value="RT_dom"/>
</dbReference>
<name>A0A9P6Y826_RHIOR</name>
<dbReference type="Gene3D" id="2.30.30.850">
    <property type="match status" value="1"/>
</dbReference>
<dbReference type="InterPro" id="IPR045358">
    <property type="entry name" value="Ty3_capsid"/>
</dbReference>
<keyword evidence="3" id="KW-0548">Nucleotidyltransferase</keyword>
<dbReference type="PROSITE" id="PS50994">
    <property type="entry name" value="INTEGRASE"/>
    <property type="match status" value="1"/>
</dbReference>
<dbReference type="PROSITE" id="PS50878">
    <property type="entry name" value="RT_POL"/>
    <property type="match status" value="1"/>
</dbReference>
<keyword evidence="1" id="KW-0645">Protease</keyword>
<dbReference type="FunFam" id="3.10.20.370:FF:000001">
    <property type="entry name" value="Retrovirus-related Pol polyprotein from transposon 17.6-like protein"/>
    <property type="match status" value="1"/>
</dbReference>
<dbReference type="CDD" id="cd09274">
    <property type="entry name" value="RNase_HI_RT_Ty3"/>
    <property type="match status" value="1"/>
</dbReference>
<keyword evidence="10" id="KW-0229">DNA integration</keyword>
<dbReference type="PROSITE" id="PS00141">
    <property type="entry name" value="ASP_PROTEASE"/>
    <property type="match status" value="1"/>
</dbReference>
<dbReference type="InterPro" id="IPR001584">
    <property type="entry name" value="Integrase_cat-core"/>
</dbReference>
<dbReference type="Gene3D" id="3.10.20.370">
    <property type="match status" value="1"/>
</dbReference>
<accession>A0A9P6Y826</accession>
<dbReference type="CDD" id="cd01647">
    <property type="entry name" value="RT_LTR"/>
    <property type="match status" value="1"/>
</dbReference>
<dbReference type="Pfam" id="PF00665">
    <property type="entry name" value="rve"/>
    <property type="match status" value="1"/>
</dbReference>
<comment type="caution">
    <text evidence="16">The sequence shown here is derived from an EMBL/GenBank/DDBJ whole genome shotgun (WGS) entry which is preliminary data.</text>
</comment>
<proteinExistence type="predicted"/>
<dbReference type="SUPFAM" id="SSF50630">
    <property type="entry name" value="Acid proteases"/>
    <property type="match status" value="1"/>
</dbReference>
<dbReference type="SUPFAM" id="SSF57756">
    <property type="entry name" value="Retrovirus zinc finger-like domains"/>
    <property type="match status" value="1"/>
</dbReference>
<dbReference type="Pfam" id="PF00078">
    <property type="entry name" value="RVT_1"/>
    <property type="match status" value="1"/>
</dbReference>
<evidence type="ECO:0000256" key="6">
    <source>
        <dbReference type="ARBA" id="ARBA00022759"/>
    </source>
</evidence>
<evidence type="ECO:0000259" key="14">
    <source>
        <dbReference type="PROSITE" id="PS50878"/>
    </source>
</evidence>
<dbReference type="InterPro" id="IPR041577">
    <property type="entry name" value="RT_RNaseH_2"/>
</dbReference>
<dbReference type="GO" id="GO:0005634">
    <property type="term" value="C:nucleus"/>
    <property type="evidence" value="ECO:0007669"/>
    <property type="project" value="UniProtKB-ARBA"/>
</dbReference>
<dbReference type="SUPFAM" id="SSF53098">
    <property type="entry name" value="Ribonuclease H-like"/>
    <property type="match status" value="1"/>
</dbReference>
<dbReference type="PANTHER" id="PTHR37984">
    <property type="entry name" value="PROTEIN CBG26694"/>
    <property type="match status" value="1"/>
</dbReference>
<evidence type="ECO:0000259" key="15">
    <source>
        <dbReference type="PROSITE" id="PS50994"/>
    </source>
</evidence>
<keyword evidence="5" id="KW-0064">Aspartyl protease</keyword>
<dbReference type="GO" id="GO:0015074">
    <property type="term" value="P:DNA integration"/>
    <property type="evidence" value="ECO:0007669"/>
    <property type="project" value="UniProtKB-KW"/>
</dbReference>
<evidence type="ECO:0000256" key="7">
    <source>
        <dbReference type="ARBA" id="ARBA00022801"/>
    </source>
</evidence>
<dbReference type="GO" id="GO:0003964">
    <property type="term" value="F:RNA-directed DNA polymerase activity"/>
    <property type="evidence" value="ECO:0007669"/>
    <property type="project" value="UniProtKB-KW"/>
</dbReference>
<dbReference type="Pfam" id="PF13975">
    <property type="entry name" value="gag-asp_proteas"/>
    <property type="match status" value="1"/>
</dbReference>
<dbReference type="InterPro" id="IPR043128">
    <property type="entry name" value="Rev_trsase/Diguanyl_cyclase"/>
</dbReference>
<keyword evidence="2" id="KW-0808">Transferase</keyword>
<evidence type="ECO:0008006" key="18">
    <source>
        <dbReference type="Google" id="ProtNLM"/>
    </source>
</evidence>
<evidence type="ECO:0000256" key="11">
    <source>
        <dbReference type="ARBA" id="ARBA00022918"/>
    </source>
</evidence>
<protein>
    <recommendedName>
        <fullName evidence="18">Reverse transcriptase</fullName>
    </recommendedName>
</protein>
<dbReference type="EMBL" id="JAANIT010001184">
    <property type="protein sequence ID" value="KAG1541732.1"/>
    <property type="molecule type" value="Genomic_DNA"/>
</dbReference>
<keyword evidence="6" id="KW-0255">Endonuclease</keyword>
<dbReference type="Gene3D" id="3.30.420.10">
    <property type="entry name" value="Ribonuclease H-like superfamily/Ribonuclease H"/>
    <property type="match status" value="1"/>
</dbReference>
<feature type="region of interest" description="Disordered" evidence="13">
    <location>
        <begin position="365"/>
        <end position="386"/>
    </location>
</feature>
<dbReference type="InterPro" id="IPR041588">
    <property type="entry name" value="Integrase_H2C2"/>
</dbReference>
<evidence type="ECO:0000256" key="12">
    <source>
        <dbReference type="ARBA" id="ARBA00023268"/>
    </source>
</evidence>
<dbReference type="Gene3D" id="3.10.10.10">
    <property type="entry name" value="HIV Type 1 Reverse Transcriptase, subunit A, domain 1"/>
    <property type="match status" value="1"/>
</dbReference>
<evidence type="ECO:0000256" key="9">
    <source>
        <dbReference type="ARBA" id="ARBA00022884"/>
    </source>
</evidence>
<dbReference type="InterPro" id="IPR036397">
    <property type="entry name" value="RNaseH_sf"/>
</dbReference>
<dbReference type="Pfam" id="PF19259">
    <property type="entry name" value="Ty3_capsid"/>
    <property type="match status" value="1"/>
</dbReference>
<evidence type="ECO:0000256" key="2">
    <source>
        <dbReference type="ARBA" id="ARBA00022679"/>
    </source>
</evidence>
<dbReference type="Gene3D" id="3.30.70.270">
    <property type="match status" value="2"/>
</dbReference>
<evidence type="ECO:0000256" key="4">
    <source>
        <dbReference type="ARBA" id="ARBA00022722"/>
    </source>
</evidence>
<keyword evidence="11" id="KW-0695">RNA-directed DNA polymerase</keyword>
<dbReference type="InterPro" id="IPR021109">
    <property type="entry name" value="Peptidase_aspartic_dom_sf"/>
</dbReference>
<evidence type="ECO:0000256" key="8">
    <source>
        <dbReference type="ARBA" id="ARBA00022842"/>
    </source>
</evidence>
<dbReference type="GO" id="GO:0006508">
    <property type="term" value="P:proteolysis"/>
    <property type="evidence" value="ECO:0007669"/>
    <property type="project" value="UniProtKB-KW"/>
</dbReference>
<dbReference type="GO" id="GO:0003723">
    <property type="term" value="F:RNA binding"/>
    <property type="evidence" value="ECO:0007669"/>
    <property type="project" value="UniProtKB-KW"/>
</dbReference>
<feature type="domain" description="Integrase catalytic" evidence="15">
    <location>
        <begin position="1251"/>
        <end position="1411"/>
    </location>
</feature>
<evidence type="ECO:0000256" key="1">
    <source>
        <dbReference type="ARBA" id="ARBA00022670"/>
    </source>
</evidence>
<dbReference type="CDD" id="cd00303">
    <property type="entry name" value="retropepsin_like"/>
    <property type="match status" value="1"/>
</dbReference>
<evidence type="ECO:0000313" key="16">
    <source>
        <dbReference type="EMBL" id="KAG1541732.1"/>
    </source>
</evidence>